<protein>
    <submittedName>
        <fullName evidence="2">Uncharacterized protein</fullName>
    </submittedName>
</protein>
<organism evidence="2 3">
    <name type="scientific">Magallana gigas</name>
    <name type="common">Pacific oyster</name>
    <name type="synonym">Crassostrea gigas</name>
    <dbReference type="NCBI Taxonomy" id="29159"/>
    <lineage>
        <taxon>Eukaryota</taxon>
        <taxon>Metazoa</taxon>
        <taxon>Spiralia</taxon>
        <taxon>Lophotrochozoa</taxon>
        <taxon>Mollusca</taxon>
        <taxon>Bivalvia</taxon>
        <taxon>Autobranchia</taxon>
        <taxon>Pteriomorphia</taxon>
        <taxon>Ostreida</taxon>
        <taxon>Ostreoidea</taxon>
        <taxon>Ostreidae</taxon>
        <taxon>Magallana</taxon>
    </lineage>
</organism>
<evidence type="ECO:0000256" key="1">
    <source>
        <dbReference type="SAM" id="SignalP"/>
    </source>
</evidence>
<accession>A0A8W8L957</accession>
<feature type="signal peptide" evidence="1">
    <location>
        <begin position="1"/>
        <end position="20"/>
    </location>
</feature>
<reference evidence="2" key="1">
    <citation type="submission" date="2022-08" db="UniProtKB">
        <authorList>
            <consortium name="EnsemblMetazoa"/>
        </authorList>
    </citation>
    <scope>IDENTIFICATION</scope>
    <source>
        <strain evidence="2">05x7-T-G4-1.051#20</strain>
    </source>
</reference>
<evidence type="ECO:0000313" key="2">
    <source>
        <dbReference type="EnsemblMetazoa" id="G26480.1:cds"/>
    </source>
</evidence>
<name>A0A8W8L957_MAGGI</name>
<sequence>MAALHLSVAVFLCHIYFCMTAPKEHASGKLDFRVKTSSDGQYRLSIKNITFLTSQRFFVISNGTTYERTNLTLNSTERGSSTDHLLGRYTFTKFTFVVPDFGNKVEAWIKDFTPKPFITFEMLYVDGMNGTRSVDCPPVPYPPTGTFLRCFNQTSAGFPSFQVQNTSTTLGYLNLGGKMVGDYDKQIGVFDSNTPKMTDGIKGGPLAVFDSDGNTILISPSDNFMAISMWHDQSPGGTVNWGVMGGVDQIPAGYSVRVVAVAAPGINQAFSEYGRFLELLYKTKERRKHYQSQDVSLSYLGYWTDNGAYYYYHTEANADGTNKTFQNTLIDVQTYSESVNLPYGYMQIDSWWYYKGFQNSVKTWEARQDIFPNGISFLNKKTGLPLVAHNRYWGRDTTYAKQNNGNFTFVVERILALPDDESFWPTLFRNSKSWGLSVYEQDWLDIQTLGLAALQTDLFLGERWMRSMGEAAEQLNLTIQLCMSLPRHALMSYTLPAITQARVSQDYHLEPEQWRIGMSSILASALNLAPSKDTFWTTERQPGNPLYPDTREPYPLLEALVATLSTGPVGPGDKINDTDVLLMMMSCDGNGRLLKPSHPATAIDKQIIKAAIPSSSGPDGEVWTSYTTIVSDRPRDFGILMAANLSSPYTVKFSDTGFPDSLKSSLVFPFGSPERWQQFDDDHPLVLSNCTQDVFCLYYFSAPETGLNGTSITIFGETVKWVPISPGRVTNIVHAEINMRVGIRGKPGEEVTMVFLINNLVRYSTCKISTSGTAILDAKYGCFPNHPTSSQPTSVAPTSLTTNYSMTTEMIQSSTSHSSASGVVHQKGVLLFGVWLSTTVLMVKAMY</sequence>
<proteinExistence type="predicted"/>
<dbReference type="OMA" id="WLNVQLL"/>
<dbReference type="AlphaFoldDB" id="A0A8W8L957"/>
<dbReference type="EnsemblMetazoa" id="G26480.1">
    <property type="protein sequence ID" value="G26480.1:cds"/>
    <property type="gene ID" value="G26480"/>
</dbReference>
<dbReference type="Proteomes" id="UP000005408">
    <property type="component" value="Unassembled WGS sequence"/>
</dbReference>
<dbReference type="OrthoDB" id="41905at2759"/>
<keyword evidence="1" id="KW-0732">Signal</keyword>
<keyword evidence="3" id="KW-1185">Reference proteome</keyword>
<evidence type="ECO:0000313" key="3">
    <source>
        <dbReference type="Proteomes" id="UP000005408"/>
    </source>
</evidence>
<feature type="chain" id="PRO_5036482616" evidence="1">
    <location>
        <begin position="21"/>
        <end position="847"/>
    </location>
</feature>